<feature type="transmembrane region" description="Helical" evidence="1">
    <location>
        <begin position="30"/>
        <end position="50"/>
    </location>
</feature>
<dbReference type="InterPro" id="IPR003675">
    <property type="entry name" value="Rce1/LyrA-like_dom"/>
</dbReference>
<keyword evidence="3" id="KW-0378">Hydrolase</keyword>
<reference evidence="4" key="1">
    <citation type="journal article" date="2019" name="Int. J. Syst. Evol. Microbiol.">
        <title>The Global Catalogue of Microorganisms (GCM) 10K type strain sequencing project: providing services to taxonomists for standard genome sequencing and annotation.</title>
        <authorList>
            <consortium name="The Broad Institute Genomics Platform"/>
            <consortium name="The Broad Institute Genome Sequencing Center for Infectious Disease"/>
            <person name="Wu L."/>
            <person name="Ma J."/>
        </authorList>
    </citation>
    <scope>NUCLEOTIDE SEQUENCE [LARGE SCALE GENOMIC DNA]</scope>
    <source>
        <strain evidence="4">CGMCC 4.7241</strain>
    </source>
</reference>
<dbReference type="GO" id="GO:0016787">
    <property type="term" value="F:hydrolase activity"/>
    <property type="evidence" value="ECO:0007669"/>
    <property type="project" value="UniProtKB-KW"/>
</dbReference>
<dbReference type="Proteomes" id="UP001595699">
    <property type="component" value="Unassembled WGS sequence"/>
</dbReference>
<protein>
    <submittedName>
        <fullName evidence="3">CPBP family intramembrane glutamic endopeptidase</fullName>
        <ecNumber evidence="3">3.4.-.-</ecNumber>
    </submittedName>
</protein>
<gene>
    <name evidence="3" type="ORF">ACFOUW_09970</name>
</gene>
<comment type="caution">
    <text evidence="3">The sequence shown here is derived from an EMBL/GenBank/DDBJ whole genome shotgun (WGS) entry which is preliminary data.</text>
</comment>
<keyword evidence="1" id="KW-1133">Transmembrane helix</keyword>
<dbReference type="EC" id="3.4.-.-" evidence="3"/>
<dbReference type="Pfam" id="PF02517">
    <property type="entry name" value="Rce1-like"/>
    <property type="match status" value="1"/>
</dbReference>
<accession>A0ABV7Y938</accession>
<keyword evidence="4" id="KW-1185">Reference proteome</keyword>
<dbReference type="RefSeq" id="WP_307782358.1">
    <property type="nucleotide sequence ID" value="NZ_JAFBCM010000001.1"/>
</dbReference>
<sequence length="267" mass="29089">MSVLAWLNPARPDFPAAVPRDERRALTIELLIVFAITFGLSGIRSLLSLIDAALDTTPLSQQQVTLNPPLAAEQLIDLLMQLTSVLRLLAWGALGLYLLWRAGLKLASIGLDRTRVWRDLAAGSGIAAFIGIAGLGVFLVGRALGQSLAVQPSTLDDTWWRTGVLVLSAFGNAWAEEVLVVGYLLTRFRQLAWSENLALLAAAVLRGSYHLYQGLPGFVGNVAMGLVFGRLWQRTNRLWPLIVAHTLIDVVAFVGYALLRGKVSWLP</sequence>
<feature type="transmembrane region" description="Helical" evidence="1">
    <location>
        <begin position="238"/>
        <end position="259"/>
    </location>
</feature>
<organism evidence="3 4">
    <name type="scientific">Tenggerimyces flavus</name>
    <dbReference type="NCBI Taxonomy" id="1708749"/>
    <lineage>
        <taxon>Bacteria</taxon>
        <taxon>Bacillati</taxon>
        <taxon>Actinomycetota</taxon>
        <taxon>Actinomycetes</taxon>
        <taxon>Propionibacteriales</taxon>
        <taxon>Nocardioidaceae</taxon>
        <taxon>Tenggerimyces</taxon>
    </lineage>
</organism>
<feature type="transmembrane region" description="Helical" evidence="1">
    <location>
        <begin position="78"/>
        <end position="100"/>
    </location>
</feature>
<feature type="domain" description="CAAX prenyl protease 2/Lysostaphin resistance protein A-like" evidence="2">
    <location>
        <begin position="159"/>
        <end position="251"/>
    </location>
</feature>
<keyword evidence="1" id="KW-0812">Transmembrane</keyword>
<feature type="transmembrane region" description="Helical" evidence="1">
    <location>
        <begin position="120"/>
        <end position="144"/>
    </location>
</feature>
<keyword evidence="1" id="KW-0472">Membrane</keyword>
<proteinExistence type="predicted"/>
<name>A0ABV7Y938_9ACTN</name>
<evidence type="ECO:0000313" key="4">
    <source>
        <dbReference type="Proteomes" id="UP001595699"/>
    </source>
</evidence>
<evidence type="ECO:0000256" key="1">
    <source>
        <dbReference type="SAM" id="Phobius"/>
    </source>
</evidence>
<evidence type="ECO:0000259" key="2">
    <source>
        <dbReference type="Pfam" id="PF02517"/>
    </source>
</evidence>
<evidence type="ECO:0000313" key="3">
    <source>
        <dbReference type="EMBL" id="MFC3761166.1"/>
    </source>
</evidence>
<dbReference type="EMBL" id="JBHRZH010000006">
    <property type="protein sequence ID" value="MFC3761166.1"/>
    <property type="molecule type" value="Genomic_DNA"/>
</dbReference>